<evidence type="ECO:0000256" key="8">
    <source>
        <dbReference type="ARBA" id="ARBA00023242"/>
    </source>
</evidence>
<keyword evidence="4" id="KW-0963">Cytoplasm</keyword>
<dbReference type="InterPro" id="IPR029063">
    <property type="entry name" value="SAM-dependent_MTases_sf"/>
</dbReference>
<dbReference type="Gene3D" id="3.40.50.150">
    <property type="entry name" value="Vaccinia Virus protein VP39"/>
    <property type="match status" value="1"/>
</dbReference>
<dbReference type="Pfam" id="PF10294">
    <property type="entry name" value="Methyltransf_16"/>
    <property type="match status" value="1"/>
</dbReference>
<dbReference type="WBParaSite" id="SPAL_0001553800.1">
    <property type="protein sequence ID" value="SPAL_0001553800.1"/>
    <property type="gene ID" value="SPAL_0001553800"/>
</dbReference>
<keyword evidence="5" id="KW-0489">Methyltransferase</keyword>
<keyword evidence="8" id="KW-0539">Nucleus</keyword>
<dbReference type="Proteomes" id="UP000046392">
    <property type="component" value="Unplaced"/>
</dbReference>
<keyword evidence="10" id="KW-1185">Reference proteome</keyword>
<dbReference type="InterPro" id="IPR019410">
    <property type="entry name" value="Methyltransf_16"/>
</dbReference>
<evidence type="ECO:0000256" key="6">
    <source>
        <dbReference type="ARBA" id="ARBA00022679"/>
    </source>
</evidence>
<dbReference type="AlphaFoldDB" id="A0A0N5CCC8"/>
<keyword evidence="7" id="KW-0949">S-adenosyl-L-methionine</keyword>
<dbReference type="CDD" id="cd02440">
    <property type="entry name" value="AdoMet_MTases"/>
    <property type="match status" value="1"/>
</dbReference>
<comment type="similarity">
    <text evidence="9">Belongs to the methyltransferase superfamily. METTL18 family.</text>
</comment>
<proteinExistence type="inferred from homology"/>
<evidence type="ECO:0000256" key="7">
    <source>
        <dbReference type="ARBA" id="ARBA00022691"/>
    </source>
</evidence>
<reference evidence="11" key="1">
    <citation type="submission" date="2017-02" db="UniProtKB">
        <authorList>
            <consortium name="WormBaseParasite"/>
        </authorList>
    </citation>
    <scope>IDENTIFICATION</scope>
</reference>
<dbReference type="GO" id="GO:0018064">
    <property type="term" value="F:protein-L-histidine N-tele-methyltransferase activity"/>
    <property type="evidence" value="ECO:0007669"/>
    <property type="project" value="UniProtKB-EC"/>
</dbReference>
<evidence type="ECO:0000256" key="2">
    <source>
        <dbReference type="ARBA" id="ARBA00004496"/>
    </source>
</evidence>
<evidence type="ECO:0000256" key="9">
    <source>
        <dbReference type="ARBA" id="ARBA00038126"/>
    </source>
</evidence>
<protein>
    <recommendedName>
        <fullName evidence="3">protein-histidine N-methyltransferase</fullName>
        <ecNumber evidence="3">2.1.1.85</ecNumber>
    </recommendedName>
</protein>
<dbReference type="STRING" id="174720.A0A0N5CCC8"/>
<evidence type="ECO:0000256" key="4">
    <source>
        <dbReference type="ARBA" id="ARBA00022490"/>
    </source>
</evidence>
<evidence type="ECO:0000256" key="1">
    <source>
        <dbReference type="ARBA" id="ARBA00004123"/>
    </source>
</evidence>
<dbReference type="GO" id="GO:0032259">
    <property type="term" value="P:methylation"/>
    <property type="evidence" value="ECO:0007669"/>
    <property type="project" value="UniProtKB-KW"/>
</dbReference>
<evidence type="ECO:0000256" key="5">
    <source>
        <dbReference type="ARBA" id="ARBA00022603"/>
    </source>
</evidence>
<organism evidence="10 11">
    <name type="scientific">Strongyloides papillosus</name>
    <name type="common">Intestinal threadworm</name>
    <dbReference type="NCBI Taxonomy" id="174720"/>
    <lineage>
        <taxon>Eukaryota</taxon>
        <taxon>Metazoa</taxon>
        <taxon>Ecdysozoa</taxon>
        <taxon>Nematoda</taxon>
        <taxon>Chromadorea</taxon>
        <taxon>Rhabditida</taxon>
        <taxon>Tylenchina</taxon>
        <taxon>Panagrolaimomorpha</taxon>
        <taxon>Strongyloidoidea</taxon>
        <taxon>Strongyloididae</taxon>
        <taxon>Strongyloides</taxon>
    </lineage>
</organism>
<dbReference type="GO" id="GO:0005634">
    <property type="term" value="C:nucleus"/>
    <property type="evidence" value="ECO:0007669"/>
    <property type="project" value="UniProtKB-SubCell"/>
</dbReference>
<accession>A0A0N5CCC8</accession>
<evidence type="ECO:0000313" key="11">
    <source>
        <dbReference type="WBParaSite" id="SPAL_0001553800.1"/>
    </source>
</evidence>
<name>A0A0N5CCC8_STREA</name>
<dbReference type="EC" id="2.1.1.85" evidence="3"/>
<evidence type="ECO:0000313" key="10">
    <source>
        <dbReference type="Proteomes" id="UP000046392"/>
    </source>
</evidence>
<dbReference type="GO" id="GO:0005737">
    <property type="term" value="C:cytoplasm"/>
    <property type="evidence" value="ECO:0007669"/>
    <property type="project" value="UniProtKB-SubCell"/>
</dbReference>
<keyword evidence="6" id="KW-0808">Transferase</keyword>
<evidence type="ECO:0000256" key="3">
    <source>
        <dbReference type="ARBA" id="ARBA00012533"/>
    </source>
</evidence>
<comment type="subcellular location">
    <subcellularLocation>
        <location evidence="2">Cytoplasm</location>
    </subcellularLocation>
    <subcellularLocation>
        <location evidence="1">Nucleus</location>
    </subcellularLocation>
</comment>
<dbReference type="SUPFAM" id="SSF53335">
    <property type="entry name" value="S-adenosyl-L-methionine-dependent methyltransferases"/>
    <property type="match status" value="1"/>
</dbReference>
<sequence>MPETLECNDKIIKYLSSEEVSSLIKQSNYKNSNELKDIDKSDLIPNIYEGGLKVWEAAIDMCNYITKNGNDTFKGKTVLELGCGAGLPGICALLLQSSHVYFQDFNEVVLKCYTQENVKMNGFNGNQTTYISGDWKYFNDKVRESGTKFDIILTTETIYCEENYEKLYQVFCDNLKDTPDAYILLGGKLYYFGVGGSILGFMDFLKIKNDFNVEVVDVVEASVPRWLLKITRKI</sequence>
<dbReference type="PANTHER" id="PTHR14614">
    <property type="entry name" value="HEPATOCELLULAR CARCINOMA-ASSOCIATED ANTIGEN"/>
    <property type="match status" value="1"/>
</dbReference>
<dbReference type="PANTHER" id="PTHR14614:SF39">
    <property type="entry name" value="HISTIDINE PROTEIN METHYLTRANSFERASE 1 HOMOLOG"/>
    <property type="match status" value="1"/>
</dbReference>